<protein>
    <recommendedName>
        <fullName evidence="4">Glycosyltransferase RgtA/B/C/D-like domain-containing protein</fullName>
    </recommendedName>
</protein>
<comment type="caution">
    <text evidence="2">The sequence shown here is derived from an EMBL/GenBank/DDBJ whole genome shotgun (WGS) entry which is preliminary data.</text>
</comment>
<keyword evidence="3" id="KW-1185">Reference proteome</keyword>
<feature type="transmembrane region" description="Helical" evidence="1">
    <location>
        <begin position="134"/>
        <end position="154"/>
    </location>
</feature>
<keyword evidence="1" id="KW-1133">Transmembrane helix</keyword>
<feature type="transmembrane region" description="Helical" evidence="1">
    <location>
        <begin position="187"/>
        <end position="206"/>
    </location>
</feature>
<accession>A0A0P6Y718</accession>
<dbReference type="PATRIC" id="fig|229921.5.peg.2597"/>
<feature type="transmembrane region" description="Helical" evidence="1">
    <location>
        <begin position="392"/>
        <end position="412"/>
    </location>
</feature>
<feature type="transmembrane region" description="Helical" evidence="1">
    <location>
        <begin position="110"/>
        <end position="128"/>
    </location>
</feature>
<evidence type="ECO:0008006" key="4">
    <source>
        <dbReference type="Google" id="ProtNLM"/>
    </source>
</evidence>
<feature type="transmembrane region" description="Helical" evidence="1">
    <location>
        <begin position="82"/>
        <end position="101"/>
    </location>
</feature>
<dbReference type="Proteomes" id="UP000050501">
    <property type="component" value="Unassembled WGS sequence"/>
</dbReference>
<sequence length="672" mass="73293">MQAKRIPTETWLAAGFLAALSALAYLSRAGALGFYTDDWYVIWGGTQRGLGQIVDFYLVDRPFMGLPFAATFALLGNSPLAWHVYAALLRFLGGLAALWLLRQLWPEERLATTLAAGLFVVYPGFLSQPKAVTYQLNILALDLGLLSLAMMVTAVRAQRKWVQVGMTLAAVGAALLCYAMFEYMIGLEGVRLLVLAALFWGGAAQKPIQRAQRALRPALPYLGGALVFLIWRVFFFTSARAATDLGGLKGQYLADPLGMGLRLVVESFKDMLESLFLAWGVPLYNLTQRAETGVVLQALGVGLLGGLALFGYAVALRVRGLDSRDEEPAWTRGALWMGAAGTLAALLPVLLAGRDVYFADAYDHYSLQAGPMVGLFLAAAACAWFRPKGRILAGAVLIAAGLVTQNANAAVYSRAWEYQRQLWWQLSWRAPDLKDGTVIVPVLPAGYRLREGYEVWSPANLIYNPGGTDLRVVGMTLDDQTLLQALRRETFGEWFRRVEYTVETRSSLVVSLPPGGACLHVIEGARGEVSSREEALVRLVAPLSDASRIAVDAAAHIPPSAVFGREPEHGWCYYYQQASLARQRQDWQAAAALGDEALERGLAPADLSEWMPFYEAYATLGRQEQADHLGGLLRTDAAFLNTYCTAQRAQLGAQAAESYLVHNLCGNVEAAN</sequence>
<feature type="transmembrane region" description="Helical" evidence="1">
    <location>
        <begin position="218"/>
        <end position="239"/>
    </location>
</feature>
<proteinExistence type="predicted"/>
<dbReference type="RefSeq" id="WP_062419062.1">
    <property type="nucleotide sequence ID" value="NZ_DF967974.1"/>
</dbReference>
<feature type="transmembrane region" description="Helical" evidence="1">
    <location>
        <begin position="161"/>
        <end position="181"/>
    </location>
</feature>
<dbReference type="AlphaFoldDB" id="A0A0P6Y718"/>
<feature type="transmembrane region" description="Helical" evidence="1">
    <location>
        <begin position="365"/>
        <end position="385"/>
    </location>
</feature>
<gene>
    <name evidence="2" type="ORF">ADN01_15825</name>
</gene>
<organism evidence="2 3">
    <name type="scientific">Levilinea saccharolytica</name>
    <dbReference type="NCBI Taxonomy" id="229921"/>
    <lineage>
        <taxon>Bacteria</taxon>
        <taxon>Bacillati</taxon>
        <taxon>Chloroflexota</taxon>
        <taxon>Anaerolineae</taxon>
        <taxon>Anaerolineales</taxon>
        <taxon>Anaerolineaceae</taxon>
        <taxon>Levilinea</taxon>
    </lineage>
</organism>
<dbReference type="STRING" id="229921.ADN01_15825"/>
<feature type="transmembrane region" description="Helical" evidence="1">
    <location>
        <begin position="294"/>
        <end position="314"/>
    </location>
</feature>
<name>A0A0P6Y718_9CHLR</name>
<feature type="transmembrane region" description="Helical" evidence="1">
    <location>
        <begin position="334"/>
        <end position="353"/>
    </location>
</feature>
<evidence type="ECO:0000313" key="3">
    <source>
        <dbReference type="Proteomes" id="UP000050501"/>
    </source>
</evidence>
<reference evidence="2 3" key="1">
    <citation type="submission" date="2015-07" db="EMBL/GenBank/DDBJ databases">
        <title>Genome sequence of Levilinea saccharolytica DSM 16555.</title>
        <authorList>
            <person name="Hemp J."/>
            <person name="Ward L.M."/>
            <person name="Pace L.A."/>
            <person name="Fischer W.W."/>
        </authorList>
    </citation>
    <scope>NUCLEOTIDE SEQUENCE [LARGE SCALE GENOMIC DNA]</scope>
    <source>
        <strain evidence="2 3">KIBI-1</strain>
    </source>
</reference>
<evidence type="ECO:0000313" key="2">
    <source>
        <dbReference type="EMBL" id="KPL77379.1"/>
    </source>
</evidence>
<keyword evidence="1" id="KW-0472">Membrane</keyword>
<dbReference type="EMBL" id="LGCM01000060">
    <property type="protein sequence ID" value="KPL77379.1"/>
    <property type="molecule type" value="Genomic_DNA"/>
</dbReference>
<evidence type="ECO:0000256" key="1">
    <source>
        <dbReference type="SAM" id="Phobius"/>
    </source>
</evidence>
<keyword evidence="1" id="KW-0812">Transmembrane</keyword>